<keyword evidence="1" id="KW-0732">Signal</keyword>
<name>A0A0S1MJT9_PHAPC</name>
<proteinExistence type="evidence at transcript level"/>
<organism evidence="2">
    <name type="scientific">Phakopsora pachyrhizi</name>
    <name type="common">Asian soybean rust disease fungus</name>
    <dbReference type="NCBI Taxonomy" id="170000"/>
    <lineage>
        <taxon>Eukaryota</taxon>
        <taxon>Fungi</taxon>
        <taxon>Dikarya</taxon>
        <taxon>Basidiomycota</taxon>
        <taxon>Pucciniomycotina</taxon>
        <taxon>Pucciniomycetes</taxon>
        <taxon>Pucciniales</taxon>
        <taxon>Phakopsoraceae</taxon>
        <taxon>Phakopsora</taxon>
    </lineage>
</organism>
<sequence length="68" mass="7564">MSLCIVCQILTLFGNNLSLLSCRSYPVSTLSDLCGFPISLSSWAKMQPAQIGPWEEKQSMLLHDPYIS</sequence>
<evidence type="ECO:0000256" key="1">
    <source>
        <dbReference type="SAM" id="SignalP"/>
    </source>
</evidence>
<dbReference type="EMBL" id="KT247071">
    <property type="protein sequence ID" value="ALL41161.1"/>
    <property type="molecule type" value="mRNA"/>
</dbReference>
<feature type="signal peptide" evidence="1">
    <location>
        <begin position="1"/>
        <end position="18"/>
    </location>
</feature>
<feature type="chain" id="PRO_5006589268" evidence="1">
    <location>
        <begin position="19"/>
        <end position="68"/>
    </location>
</feature>
<protein>
    <submittedName>
        <fullName evidence="2">Uncharacterized protein</fullName>
    </submittedName>
</protein>
<accession>A0A0S1MJT9</accession>
<reference evidence="2" key="1">
    <citation type="submission" date="2015-07" db="EMBL/GenBank/DDBJ databases">
        <title>Elucidating the P. pachyrhizi secretome and potential effectors.</title>
        <authorList>
            <person name="de Carvalho M.C.C.G."/>
            <person name="Nascimento L.C."/>
            <person name="Darben L.M."/>
            <person name="Polizel-Podanosqui A.M."/>
            <person name="Lopes-Caitar V.S."/>
            <person name="Rocha C.S."/>
            <person name="Qi M."/>
            <person name="Carazolle M."/>
            <person name="Kuwahara M.K."/>
            <person name="Pereira G.A.G."/>
            <person name="Abdelnoor R.V."/>
            <person name="Whitham S.A."/>
            <person name="Marcelino-Guimaraes F.C."/>
        </authorList>
    </citation>
    <scope>NUCLEOTIDE SEQUENCE</scope>
</reference>
<dbReference type="AlphaFoldDB" id="A0A0S1MJT9"/>
<evidence type="ECO:0000313" key="2">
    <source>
        <dbReference type="EMBL" id="ALL41161.1"/>
    </source>
</evidence>